<feature type="domain" description="Secretion system C-terminal sorting" evidence="1">
    <location>
        <begin position="904"/>
        <end position="981"/>
    </location>
</feature>
<dbReference type="InterPro" id="IPR055353">
    <property type="entry name" value="DUF7619"/>
</dbReference>
<gene>
    <name evidence="3" type="ORF">A3860_10905</name>
</gene>
<dbReference type="Pfam" id="PF18962">
    <property type="entry name" value="Por_Secre_tail"/>
    <property type="match status" value="1"/>
</dbReference>
<dbReference type="Pfam" id="PF24595">
    <property type="entry name" value="DUF7619"/>
    <property type="match status" value="1"/>
</dbReference>
<proteinExistence type="predicted"/>
<comment type="caution">
    <text evidence="3">The sequence shown here is derived from an EMBL/GenBank/DDBJ whole genome shotgun (WGS) entry which is preliminary data.</text>
</comment>
<dbReference type="OrthoDB" id="9811934at2"/>
<dbReference type="NCBIfam" id="TIGR01451">
    <property type="entry name" value="B_ant_repeat"/>
    <property type="match status" value="1"/>
</dbReference>
<dbReference type="EMBL" id="LVYD01000124">
    <property type="protein sequence ID" value="OQP57068.1"/>
    <property type="molecule type" value="Genomic_DNA"/>
</dbReference>
<protein>
    <submittedName>
        <fullName evidence="3">Uncharacterized protein</fullName>
    </submittedName>
</protein>
<dbReference type="InterPro" id="IPR013783">
    <property type="entry name" value="Ig-like_fold"/>
</dbReference>
<dbReference type="AlphaFoldDB" id="A0A1V9FFD4"/>
<name>A0A1V9FFD4_9BACT</name>
<dbReference type="PANTHER" id="PTHR42754">
    <property type="entry name" value="ENDOGLUCANASE"/>
    <property type="match status" value="1"/>
</dbReference>
<dbReference type="InterPro" id="IPR026444">
    <property type="entry name" value="Secre_tail"/>
</dbReference>
<organism evidence="3 4">
    <name type="scientific">Niastella vici</name>
    <dbReference type="NCBI Taxonomy" id="1703345"/>
    <lineage>
        <taxon>Bacteria</taxon>
        <taxon>Pseudomonadati</taxon>
        <taxon>Bacteroidota</taxon>
        <taxon>Chitinophagia</taxon>
        <taxon>Chitinophagales</taxon>
        <taxon>Chitinophagaceae</taxon>
        <taxon>Niastella</taxon>
    </lineage>
</organism>
<dbReference type="Gene3D" id="2.60.40.10">
    <property type="entry name" value="Immunoglobulins"/>
    <property type="match status" value="1"/>
</dbReference>
<dbReference type="InterPro" id="IPR047589">
    <property type="entry name" value="DUF11_rpt"/>
</dbReference>
<keyword evidence="4" id="KW-1185">Reference proteome</keyword>
<evidence type="ECO:0000259" key="2">
    <source>
        <dbReference type="Pfam" id="PF24595"/>
    </source>
</evidence>
<dbReference type="Proteomes" id="UP000192796">
    <property type="component" value="Unassembled WGS sequence"/>
</dbReference>
<feature type="domain" description="DUF7619" evidence="2">
    <location>
        <begin position="665"/>
        <end position="796"/>
    </location>
</feature>
<dbReference type="PANTHER" id="PTHR42754:SF1">
    <property type="entry name" value="LIPOPROTEIN"/>
    <property type="match status" value="1"/>
</dbReference>
<dbReference type="SUPFAM" id="SSF75011">
    <property type="entry name" value="3-carboxy-cis,cis-mucoante lactonizing enzyme"/>
    <property type="match status" value="1"/>
</dbReference>
<sequence length="982" mass="106947">MSLYIIMRKPVSLLIIFFFTAVYYCNAQRNAPVMKWQKIFGGTATVAEYIGPGKTSLIDRDGGYLVATTRIGSGGYGEVDFKVYKLDTSRNIKWSVLLGGSASDKLGTLQLAHDSGYILTGYTKSNDINVSGNHGGEDAWVVRLNDKGNIIWQKCYGGTSDETGTYIEKTSDGYILLGEAKSNDGDVSGVHQGSRDIWVVKLDKNGNIQWQKCLGGSGVEFPTALKQTPDSGFIITGTTKSNDGDVQGLHGTVEDIWVVKIDRTGNIEWQKCLGGTNYEYANDINISLNGGYIVVGLTASTNGDVTGYHPTAPDEQYQTNDAWVVSLSKTGQLQWQRTYGGDRDEMFRGIQVLPDHTYLAVGHTRSSNGDVSFSSGDNDCWLVKLDTSGQIIWEKTYVSSGPYPIENGVCSAVRPNGNIVIGGNNTNGGNSAAWLFEVGSSNTIAGYAFYDANSDGIKNNGESFFDKVTIKSGKNGDTTSAIPRNGYYTMDVDTGTYSTKAVPYNNYYTISPAAKTSTFNSYFNTDSIYFAVQPLPGIRDVTVSLLPLTPARPGFAVQYKLVYKNVGTNSVGAGTIKLTKDTRLSLSSTVPAATSVNGNLITWDYSNLAPNAEASITLNFVLGTAPSVNLGDTIKSVAIIESDAIDVTPIDDTSTLKQRVIGSFDPNDKTEANAGVITPAQVSNGEYLNYLIRFQNTGTDTAFNVTVRDTLESRLDWNSLQMIAASHDYQLSIEDGNKLTWQFNNIKLPYTEPDSHGYIAYRIKPKSTVLAGDIIKNTAGIYFDYNLPVATNTQQTLVFLFSPLPVTLLSFQAALDGAVVNVSWTTSQEDKLKRYEVQRSTNGIDFTTIGTVQPGKTAYLFKDKQPVAGYNYYRLRSVDIDGSQSFSTMVLVNVKNGADIISSLYPNPATGHATLKLQGSVDGNVLVQVLDQQGRLITTRQFGVQHTNEFKMPLDLGSLSKGSYVLRITVDDKTYLHKLLIQ</sequence>
<dbReference type="STRING" id="1703345.A3860_10905"/>
<reference evidence="3 4" key="1">
    <citation type="submission" date="2016-03" db="EMBL/GenBank/DDBJ databases">
        <title>Niastella vici sp. nov., isolated from farmland soil.</title>
        <authorList>
            <person name="Chen L."/>
            <person name="Wang D."/>
            <person name="Yang S."/>
            <person name="Wang G."/>
        </authorList>
    </citation>
    <scope>NUCLEOTIDE SEQUENCE [LARGE SCALE GENOMIC DNA]</scope>
    <source>
        <strain evidence="3 4">DJ57</strain>
    </source>
</reference>
<evidence type="ECO:0000313" key="3">
    <source>
        <dbReference type="EMBL" id="OQP57068.1"/>
    </source>
</evidence>
<accession>A0A1V9FFD4</accession>
<evidence type="ECO:0000259" key="1">
    <source>
        <dbReference type="Pfam" id="PF18962"/>
    </source>
</evidence>
<evidence type="ECO:0000313" key="4">
    <source>
        <dbReference type="Proteomes" id="UP000192796"/>
    </source>
</evidence>
<dbReference type="NCBIfam" id="TIGR04183">
    <property type="entry name" value="Por_Secre_tail"/>
    <property type="match status" value="1"/>
</dbReference>